<proteinExistence type="predicted"/>
<evidence type="ECO:0000313" key="1">
    <source>
        <dbReference type="EMBL" id="CAI36077.1"/>
    </source>
</evidence>
<dbReference type="AlphaFoldDB" id="Q4LBM1"/>
<reference evidence="1" key="1">
    <citation type="journal article" date="2005" name="Curr. Biol.">
        <title>Exposure to host resistance mechanisms drives evolution of bacterial virulence in plants.</title>
        <authorList>
            <person name="Pitman A.R."/>
            <person name="Jackson R.W."/>
            <person name="Mansfield J.W."/>
            <person name="Kaitell V."/>
            <person name="Thwaites R."/>
            <person name="Arnold D.L."/>
        </authorList>
    </citation>
    <scope>NUCLEOTIDE SEQUENCE</scope>
    <source>
        <strain evidence="1">1302A</strain>
    </source>
</reference>
<sequence length="101" mass="11266">MEMDRSEIIEITHAFRKGFEIQKGLGLLPERLQSFPSGCCGVASELFRHYLNTQHGLQAEYLCGDLDGSSHAWLELDGVVIDITGDQFDGRPPVFIAVKDK</sequence>
<gene>
    <name evidence="1" type="primary">pph36</name>
</gene>
<protein>
    <submittedName>
        <fullName evidence="1">Uncharacterized protein pph36</fullName>
    </submittedName>
</protein>
<accession>Q4LBM1</accession>
<dbReference type="EMBL" id="AJ870974">
    <property type="protein sequence ID" value="CAI36077.1"/>
    <property type="molecule type" value="Genomic_DNA"/>
</dbReference>
<dbReference type="RefSeq" id="WP_230858019.1">
    <property type="nucleotide sequence ID" value="NZ_LGKY01000010.1"/>
</dbReference>
<name>Q4LBM1_PSESH</name>
<organism evidence="1">
    <name type="scientific">Pseudomonas savastanoi pv. phaseolicola</name>
    <name type="common">Pseudomonas syringae pv. phaseolicola</name>
    <dbReference type="NCBI Taxonomy" id="319"/>
    <lineage>
        <taxon>Bacteria</taxon>
        <taxon>Pseudomonadati</taxon>
        <taxon>Pseudomonadota</taxon>
        <taxon>Gammaproteobacteria</taxon>
        <taxon>Pseudomonadales</taxon>
        <taxon>Pseudomonadaceae</taxon>
        <taxon>Pseudomonas</taxon>
    </lineage>
</organism>